<dbReference type="CDD" id="cd00093">
    <property type="entry name" value="HTH_XRE"/>
    <property type="match status" value="1"/>
</dbReference>
<dbReference type="SUPFAM" id="SSF47413">
    <property type="entry name" value="lambda repressor-like DNA-binding domains"/>
    <property type="match status" value="1"/>
</dbReference>
<comment type="caution">
    <text evidence="2">The sequence shown here is derived from an EMBL/GenBank/DDBJ whole genome shotgun (WGS) entry which is preliminary data.</text>
</comment>
<gene>
    <name evidence="2" type="ORF">JN11_03932</name>
</gene>
<evidence type="ECO:0000313" key="2">
    <source>
        <dbReference type="EMBL" id="TWI96819.1"/>
    </source>
</evidence>
<name>A0A562TT70_9SPHI</name>
<dbReference type="Gene3D" id="1.10.260.40">
    <property type="entry name" value="lambda repressor-like DNA-binding domains"/>
    <property type="match status" value="1"/>
</dbReference>
<proteinExistence type="predicted"/>
<reference evidence="2 3" key="1">
    <citation type="submission" date="2019-07" db="EMBL/GenBank/DDBJ databases">
        <title>Genomic Encyclopedia of Archaeal and Bacterial Type Strains, Phase II (KMG-II): from individual species to whole genera.</title>
        <authorList>
            <person name="Goeker M."/>
        </authorList>
    </citation>
    <scope>NUCLEOTIDE SEQUENCE [LARGE SCALE GENOMIC DNA]</scope>
    <source>
        <strain evidence="2 3">ATCC BAA-1854</strain>
    </source>
</reference>
<dbReference type="Proteomes" id="UP000317010">
    <property type="component" value="Unassembled WGS sequence"/>
</dbReference>
<feature type="domain" description="HTH cro/C1-type" evidence="1">
    <location>
        <begin position="3"/>
        <end position="54"/>
    </location>
</feature>
<evidence type="ECO:0000313" key="3">
    <source>
        <dbReference type="Proteomes" id="UP000317010"/>
    </source>
</evidence>
<dbReference type="GO" id="GO:0003677">
    <property type="term" value="F:DNA binding"/>
    <property type="evidence" value="ECO:0007669"/>
    <property type="project" value="InterPro"/>
</dbReference>
<organism evidence="2 3">
    <name type="scientific">Mucilaginibacter frigoritolerans</name>
    <dbReference type="NCBI Taxonomy" id="652788"/>
    <lineage>
        <taxon>Bacteria</taxon>
        <taxon>Pseudomonadati</taxon>
        <taxon>Bacteroidota</taxon>
        <taxon>Sphingobacteriia</taxon>
        <taxon>Sphingobacteriales</taxon>
        <taxon>Sphingobacteriaceae</taxon>
        <taxon>Mucilaginibacter</taxon>
    </lineage>
</organism>
<dbReference type="Pfam" id="PF01381">
    <property type="entry name" value="HTH_3"/>
    <property type="match status" value="1"/>
</dbReference>
<dbReference type="EMBL" id="VLLI01000012">
    <property type="protein sequence ID" value="TWI96819.1"/>
    <property type="molecule type" value="Genomic_DNA"/>
</dbReference>
<accession>A0A562TT70</accession>
<keyword evidence="3" id="KW-1185">Reference proteome</keyword>
<dbReference type="AlphaFoldDB" id="A0A562TT70"/>
<dbReference type="InterPro" id="IPR010982">
    <property type="entry name" value="Lambda_DNA-bd_dom_sf"/>
</dbReference>
<sequence>MHRKLMRYTPAQVAQLLGLSNGTLLSQWERGDKLPTTINLIKLSIIYRTYPNELYPEYFSEQLKELRQQEKTLFNLQ</sequence>
<dbReference type="PROSITE" id="PS50943">
    <property type="entry name" value="HTH_CROC1"/>
    <property type="match status" value="1"/>
</dbReference>
<evidence type="ECO:0000259" key="1">
    <source>
        <dbReference type="PROSITE" id="PS50943"/>
    </source>
</evidence>
<dbReference type="InterPro" id="IPR001387">
    <property type="entry name" value="Cro/C1-type_HTH"/>
</dbReference>
<protein>
    <submittedName>
        <fullName evidence="2">Helix-turn-helix protein</fullName>
    </submittedName>
</protein>